<organism evidence="1">
    <name type="scientific">Acerihabitans sp. KWT182</name>
    <dbReference type="NCBI Taxonomy" id="3157919"/>
    <lineage>
        <taxon>Bacteria</taxon>
        <taxon>Pseudomonadati</taxon>
        <taxon>Pseudomonadota</taxon>
        <taxon>Gammaproteobacteria</taxon>
        <taxon>Enterobacterales</taxon>
        <taxon>Pectobacteriaceae</taxon>
        <taxon>Acerihabitans</taxon>
    </lineage>
</organism>
<reference evidence="1" key="1">
    <citation type="submission" date="2024-06" db="EMBL/GenBank/DDBJ databases">
        <authorList>
            <person name="Coelho C."/>
            <person name="Bento M."/>
            <person name="Garcia E."/>
            <person name="Camelo A."/>
            <person name="Brandao I."/>
            <person name="Espirito Santo C."/>
            <person name="Trovao J."/>
            <person name="Verissimo A."/>
            <person name="Costa J."/>
            <person name="Tiago I."/>
        </authorList>
    </citation>
    <scope>NUCLEOTIDE SEQUENCE</scope>
    <source>
        <strain evidence="1">KWT182</strain>
    </source>
</reference>
<dbReference type="AlphaFoldDB" id="A0AAU7Q7N6"/>
<accession>A0AAU7Q7N6</accession>
<name>A0AAU7Q7N6_9GAMM</name>
<protein>
    <submittedName>
        <fullName evidence="1">Uncharacterized protein</fullName>
    </submittedName>
</protein>
<gene>
    <name evidence="1" type="ORF">ABK905_21370</name>
</gene>
<evidence type="ECO:0000313" key="1">
    <source>
        <dbReference type="EMBL" id="XBS69029.1"/>
    </source>
</evidence>
<dbReference type="EMBL" id="CP157947">
    <property type="protein sequence ID" value="XBS69029.1"/>
    <property type="molecule type" value="Genomic_DNA"/>
</dbReference>
<proteinExistence type="predicted"/>
<sequence length="547" mass="60842">MPISAARNRTNIGTYENKTRKYIPNITHQKILNRIADSQQGKMPSRPSAIAALYVCSAILPHLRIVENLPMQSHGCVIPYNGTMPNESGHHNTLKAMAACSFARARQNTQPDNRLAPALHSRQKRIVPEEPNSGSRLIHKIGHGAANALFHGMRAFNELAKAYDPLRFPAADAIPPGPIFSYPSSSHWDNKAHLYVVEDTLQKNNIINSLSNFLAIKGQLNAREADVFANLTKKKAADFPILIIPLIESEQQRSRTKRISETDRNRYIGEHIKEHCAFEIEVLNTNGENAGKVLIFKAQRAENPFRMMYDDTEEPPSPAMRNIASWLNTATDIITIGLKPLIGNIIANNYRKEYYQSIGDEICATRQDHLTIAELATSLNVEGLAFSRRGNVRMAKPREMLRTVPLSDRAAYTLRNPATGVQQEVLIKLASDKKAVSAVGGGDNIIYLKPADNGEFVTYRGHPDSSGLPERRVIADEENFTWRYSDDADAAPLNVQIEGGKTFVHLQGEKHELQMNRHQQFVAVVNTLSGEKSTCPFIGSCCPKIGI</sequence>